<dbReference type="Proteomes" id="UP000240883">
    <property type="component" value="Unassembled WGS sequence"/>
</dbReference>
<feature type="compositionally biased region" description="Polar residues" evidence="1">
    <location>
        <begin position="19"/>
        <end position="40"/>
    </location>
</feature>
<feature type="compositionally biased region" description="Basic residues" evidence="1">
    <location>
        <begin position="213"/>
        <end position="227"/>
    </location>
</feature>
<gene>
    <name evidence="2" type="ORF">BS50DRAFT_628948</name>
</gene>
<evidence type="ECO:0000256" key="1">
    <source>
        <dbReference type="SAM" id="MobiDB-lite"/>
    </source>
</evidence>
<dbReference type="EMBL" id="KZ678129">
    <property type="protein sequence ID" value="PSN72834.1"/>
    <property type="molecule type" value="Genomic_DNA"/>
</dbReference>
<reference evidence="2 3" key="1">
    <citation type="journal article" date="2018" name="Front. Microbiol.">
        <title>Genome-Wide Analysis of Corynespora cassiicola Leaf Fall Disease Putative Effectors.</title>
        <authorList>
            <person name="Lopez D."/>
            <person name="Ribeiro S."/>
            <person name="Label P."/>
            <person name="Fumanal B."/>
            <person name="Venisse J.S."/>
            <person name="Kohler A."/>
            <person name="de Oliveira R.R."/>
            <person name="Labutti K."/>
            <person name="Lipzen A."/>
            <person name="Lail K."/>
            <person name="Bauer D."/>
            <person name="Ohm R.A."/>
            <person name="Barry K.W."/>
            <person name="Spatafora J."/>
            <person name="Grigoriev I.V."/>
            <person name="Martin F.M."/>
            <person name="Pujade-Renaud V."/>
        </authorList>
    </citation>
    <scope>NUCLEOTIDE SEQUENCE [LARGE SCALE GENOMIC DNA]</scope>
    <source>
        <strain evidence="2 3">Philippines</strain>
    </source>
</reference>
<feature type="compositionally biased region" description="Basic and acidic residues" evidence="1">
    <location>
        <begin position="228"/>
        <end position="242"/>
    </location>
</feature>
<evidence type="ECO:0000313" key="3">
    <source>
        <dbReference type="Proteomes" id="UP000240883"/>
    </source>
</evidence>
<feature type="region of interest" description="Disordered" evidence="1">
    <location>
        <begin position="16"/>
        <end position="148"/>
    </location>
</feature>
<organism evidence="2 3">
    <name type="scientific">Corynespora cassiicola Philippines</name>
    <dbReference type="NCBI Taxonomy" id="1448308"/>
    <lineage>
        <taxon>Eukaryota</taxon>
        <taxon>Fungi</taxon>
        <taxon>Dikarya</taxon>
        <taxon>Ascomycota</taxon>
        <taxon>Pezizomycotina</taxon>
        <taxon>Dothideomycetes</taxon>
        <taxon>Pleosporomycetidae</taxon>
        <taxon>Pleosporales</taxon>
        <taxon>Corynesporascaceae</taxon>
        <taxon>Corynespora</taxon>
    </lineage>
</organism>
<accession>A0A2T2P572</accession>
<proteinExistence type="predicted"/>
<evidence type="ECO:0000313" key="2">
    <source>
        <dbReference type="EMBL" id="PSN72834.1"/>
    </source>
</evidence>
<keyword evidence="3" id="KW-1185">Reference proteome</keyword>
<name>A0A2T2P572_CORCC</name>
<feature type="compositionally biased region" description="Basic and acidic residues" evidence="1">
    <location>
        <begin position="163"/>
        <end position="176"/>
    </location>
</feature>
<feature type="region of interest" description="Disordered" evidence="1">
    <location>
        <begin position="163"/>
        <end position="242"/>
    </location>
</feature>
<dbReference type="AlphaFoldDB" id="A0A2T2P572"/>
<feature type="compositionally biased region" description="Basic and acidic residues" evidence="1">
    <location>
        <begin position="203"/>
        <end position="212"/>
    </location>
</feature>
<feature type="compositionally biased region" description="Polar residues" evidence="1">
    <location>
        <begin position="55"/>
        <end position="65"/>
    </location>
</feature>
<protein>
    <submittedName>
        <fullName evidence="2">Uncharacterized protein</fullName>
    </submittedName>
</protein>
<sequence>MENVMAVAAPYLLLEQRLPWSTSRPAPPRSWTSTLPSTDSAPHRARPKSLEVVDSSESALASPTTTRRHDSHSTPPLSPSPHPSSSSSSSSAREFSDEEISDYDSAPELGIARAVPLTHAFSYAGQRQPQPPPPPPQQHQRRTRRDSAVRFLKTALRAPIRCLRESRESSEKKGAVEEGLGAPVFPASSPAPYATTIATSSRWWRENKEEGRQRKRLQKKRPEGKKKPREDMRPGEMREVWW</sequence>